<reference evidence="1" key="1">
    <citation type="submission" date="2014-06" db="EMBL/GenBank/DDBJ databases">
        <authorList>
            <person name="Berube P.M."/>
        </authorList>
    </citation>
    <scope>NUCLEOTIDE SEQUENCE</scope>
    <source>
        <strain evidence="1">P0902-H212</strain>
    </source>
</reference>
<name>A0A0D5A2V1_PROMR</name>
<dbReference type="AlphaFoldDB" id="A0A0D5A2V1"/>
<accession>A0A0D5A2V1</accession>
<organism evidence="1">
    <name type="scientific">Prochlorococcus marinus str. P0902-H212</name>
    <dbReference type="NCBI Taxonomy" id="1620696"/>
    <lineage>
        <taxon>Bacteria</taxon>
        <taxon>Bacillati</taxon>
        <taxon>Cyanobacteriota</taxon>
        <taxon>Cyanophyceae</taxon>
        <taxon>Synechococcales</taxon>
        <taxon>Prochlorococcaceae</taxon>
        <taxon>Prochlorococcus</taxon>
    </lineage>
</organism>
<gene>
    <name evidence="1" type="ORF">FA02_0242</name>
</gene>
<sequence>MNFAESRISCFQSIFSCVEFCPQLLEGSFTETRNTRVVIWKDFIQVGISIVTGDHL</sequence>
<evidence type="ECO:0000313" key="1">
    <source>
        <dbReference type="EMBL" id="AJW30508.1"/>
    </source>
</evidence>
<dbReference type="EMBL" id="KJ947870">
    <property type="protein sequence ID" value="AJW30508.1"/>
    <property type="molecule type" value="Genomic_DNA"/>
</dbReference>
<proteinExistence type="predicted"/>
<protein>
    <submittedName>
        <fullName evidence="1">Uncharacterized protein</fullName>
    </submittedName>
</protein>